<name>A0A197KGQ8_9FUNG</name>
<dbReference type="OrthoDB" id="10542191at2759"/>
<sequence length="602" mass="68687">MNPALKVFSLPEIVFRISPFLSTPDLFSSIQVCHTFNNALLPALWHTVDTTLNGWPHILTHYDSETSKGDKDEAWIFHVFAKHGHFIQNLTIRSTVLVDAAYFSGTCTNIRKLFIQFSREYWELIEKRIYKHMETENLIEVSTEDPYLSPANERRIKDQQDRNWMSNQYMWLLLQQQTSLQNLNLCTGYTPLAYILSRDFIYETLASFPRLVHYESQSRHLDIGQLVERVPQLQSLITRRGLPGDHLLAHPSPSIRVLFVKLFMKCDNFFGYLRAFPNLEQFSVIGSGAEPVCRDGGTILRNTPSRLKELIFPKRLSYSDNNLALWILPWLPELTRIGSDRLGPLTAKALVTHCKRLQGFHQQNPSKSIYGASVFKEHINVVSELLWGCINLIDIDAPDYRIDVDRTLCFPWKCLGLETLRLKITGVQRLTESEEAILTRLAGDSEPGCSGSRSDISIVPTDKIGDSDETAAATTTTTNTTNLTDEQNRFLAKSRKSQEQHHKIYDQLSCLTRLRVLDIGHVHDWPNVQKDDCSPANPVVHVAPIPDTLELSLKSGLGQLATLTQLEVFGCEYRWGGKKDLHFELVVNVLLLPLNFLRLLVY</sequence>
<evidence type="ECO:0000313" key="1">
    <source>
        <dbReference type="EMBL" id="OAQ35856.1"/>
    </source>
</evidence>
<keyword evidence="2" id="KW-1185">Reference proteome</keyword>
<gene>
    <name evidence="1" type="ORF">K457DRAFT_151338</name>
</gene>
<proteinExistence type="predicted"/>
<evidence type="ECO:0000313" key="2">
    <source>
        <dbReference type="Proteomes" id="UP000078512"/>
    </source>
</evidence>
<evidence type="ECO:0008006" key="3">
    <source>
        <dbReference type="Google" id="ProtNLM"/>
    </source>
</evidence>
<organism evidence="1 2">
    <name type="scientific">Linnemannia elongata AG-77</name>
    <dbReference type="NCBI Taxonomy" id="1314771"/>
    <lineage>
        <taxon>Eukaryota</taxon>
        <taxon>Fungi</taxon>
        <taxon>Fungi incertae sedis</taxon>
        <taxon>Mucoromycota</taxon>
        <taxon>Mortierellomycotina</taxon>
        <taxon>Mortierellomycetes</taxon>
        <taxon>Mortierellales</taxon>
        <taxon>Mortierellaceae</taxon>
        <taxon>Linnemannia</taxon>
    </lineage>
</organism>
<protein>
    <recommendedName>
        <fullName evidence="3">F-box domain-containing protein</fullName>
    </recommendedName>
</protein>
<dbReference type="Proteomes" id="UP000078512">
    <property type="component" value="Unassembled WGS sequence"/>
</dbReference>
<dbReference type="EMBL" id="KV442013">
    <property type="protein sequence ID" value="OAQ35856.1"/>
    <property type="molecule type" value="Genomic_DNA"/>
</dbReference>
<reference evidence="1 2" key="1">
    <citation type="submission" date="2016-05" db="EMBL/GenBank/DDBJ databases">
        <title>Genome sequencing reveals origins of a unique bacterial endosymbiosis in the earliest lineages of terrestrial Fungi.</title>
        <authorList>
            <consortium name="DOE Joint Genome Institute"/>
            <person name="Uehling J."/>
            <person name="Gryganskyi A."/>
            <person name="Hameed K."/>
            <person name="Tschaplinski T."/>
            <person name="Misztal P."/>
            <person name="Wu S."/>
            <person name="Desiro A."/>
            <person name="Vande Pol N."/>
            <person name="Du Z.-Y."/>
            <person name="Zienkiewicz A."/>
            <person name="Zienkiewicz K."/>
            <person name="Morin E."/>
            <person name="Tisserant E."/>
            <person name="Splivallo R."/>
            <person name="Hainaut M."/>
            <person name="Henrissat B."/>
            <person name="Ohm R."/>
            <person name="Kuo A."/>
            <person name="Yan J."/>
            <person name="Lipzen A."/>
            <person name="Nolan M."/>
            <person name="Labutti K."/>
            <person name="Barry K."/>
            <person name="Goldstein A."/>
            <person name="Labbe J."/>
            <person name="Schadt C."/>
            <person name="Tuskan G."/>
            <person name="Grigoriev I."/>
            <person name="Martin F."/>
            <person name="Vilgalys R."/>
            <person name="Bonito G."/>
        </authorList>
    </citation>
    <scope>NUCLEOTIDE SEQUENCE [LARGE SCALE GENOMIC DNA]</scope>
    <source>
        <strain evidence="1 2">AG-77</strain>
    </source>
</reference>
<dbReference type="AlphaFoldDB" id="A0A197KGQ8"/>
<accession>A0A197KGQ8</accession>